<dbReference type="RefSeq" id="WP_110132179.1">
    <property type="nucleotide sequence ID" value="NZ_QHJQ01000014.1"/>
</dbReference>
<sequence length="175" mass="18589">MTIVERLAKYLDQTPEIESSAYVASGAIVIGSVRLAKNSSVWHNAVLRGDINRIEVGEGSNIQDGSVVHLADDYGVKIGKFVTIGHAAMIHACEIGDECLIGMQATVLDGAVIGAQSIVGAGALVTKGTEIPEGSLVLGSPARVVRPLTEDERYGLKSMAEKYITVSREHKKRFG</sequence>
<dbReference type="AlphaFoldDB" id="A0A317ZI03"/>
<organism evidence="1 2">
    <name type="scientific">Coraliomargarita sinensis</name>
    <dbReference type="NCBI Taxonomy" id="2174842"/>
    <lineage>
        <taxon>Bacteria</taxon>
        <taxon>Pseudomonadati</taxon>
        <taxon>Verrucomicrobiota</taxon>
        <taxon>Opitutia</taxon>
        <taxon>Puniceicoccales</taxon>
        <taxon>Coraliomargaritaceae</taxon>
        <taxon>Coraliomargarita</taxon>
    </lineage>
</organism>
<dbReference type="InterPro" id="IPR001451">
    <property type="entry name" value="Hexapep"/>
</dbReference>
<dbReference type="PANTHER" id="PTHR13061">
    <property type="entry name" value="DYNACTIN SUBUNIT P25"/>
    <property type="match status" value="1"/>
</dbReference>
<dbReference type="InParanoid" id="A0A317ZI03"/>
<name>A0A317ZI03_9BACT</name>
<protein>
    <submittedName>
        <fullName evidence="1">Gamma carbonic anhydrase family protein</fullName>
    </submittedName>
</protein>
<dbReference type="Gene3D" id="2.160.10.10">
    <property type="entry name" value="Hexapeptide repeat proteins"/>
    <property type="match status" value="1"/>
</dbReference>
<dbReference type="InterPro" id="IPR011004">
    <property type="entry name" value="Trimer_LpxA-like_sf"/>
</dbReference>
<comment type="caution">
    <text evidence="1">The sequence shown here is derived from an EMBL/GenBank/DDBJ whole genome shotgun (WGS) entry which is preliminary data.</text>
</comment>
<dbReference type="FunCoup" id="A0A317ZI03">
    <property type="interactions" value="336"/>
</dbReference>
<dbReference type="Pfam" id="PF00132">
    <property type="entry name" value="Hexapep"/>
    <property type="match status" value="1"/>
</dbReference>
<dbReference type="Proteomes" id="UP000247099">
    <property type="component" value="Unassembled WGS sequence"/>
</dbReference>
<reference evidence="1 2" key="1">
    <citation type="submission" date="2018-05" db="EMBL/GenBank/DDBJ databases">
        <title>Coraliomargarita sinensis sp. nov., isolated from a marine solar saltern.</title>
        <authorList>
            <person name="Zhou L.Y."/>
        </authorList>
    </citation>
    <scope>NUCLEOTIDE SEQUENCE [LARGE SCALE GENOMIC DNA]</scope>
    <source>
        <strain evidence="1 2">WN38</strain>
    </source>
</reference>
<dbReference type="EMBL" id="QHJQ01000014">
    <property type="protein sequence ID" value="PXA02991.1"/>
    <property type="molecule type" value="Genomic_DNA"/>
</dbReference>
<accession>A0A317ZI03</accession>
<dbReference type="OrthoDB" id="9803036at2"/>
<evidence type="ECO:0000313" key="1">
    <source>
        <dbReference type="EMBL" id="PXA02991.1"/>
    </source>
</evidence>
<gene>
    <name evidence="1" type="ORF">DDZ13_14485</name>
</gene>
<dbReference type="PANTHER" id="PTHR13061:SF29">
    <property type="entry name" value="GAMMA CARBONIC ANHYDRASE-LIKE 1, MITOCHONDRIAL-RELATED"/>
    <property type="match status" value="1"/>
</dbReference>
<proteinExistence type="predicted"/>
<evidence type="ECO:0000313" key="2">
    <source>
        <dbReference type="Proteomes" id="UP000247099"/>
    </source>
</evidence>
<dbReference type="InterPro" id="IPR047324">
    <property type="entry name" value="LbH_gamma_CA-like"/>
</dbReference>
<dbReference type="InterPro" id="IPR050484">
    <property type="entry name" value="Transf_Hexapept/Carb_Anhydrase"/>
</dbReference>
<dbReference type="CDD" id="cd04645">
    <property type="entry name" value="LbH_gamma_CA_like"/>
    <property type="match status" value="1"/>
</dbReference>
<keyword evidence="2" id="KW-1185">Reference proteome</keyword>
<dbReference type="SUPFAM" id="SSF51161">
    <property type="entry name" value="Trimeric LpxA-like enzymes"/>
    <property type="match status" value="1"/>
</dbReference>